<organism evidence="1 2">
    <name type="scientific">Liparis tanakae</name>
    <name type="common">Tanaka's snailfish</name>
    <dbReference type="NCBI Taxonomy" id="230148"/>
    <lineage>
        <taxon>Eukaryota</taxon>
        <taxon>Metazoa</taxon>
        <taxon>Chordata</taxon>
        <taxon>Craniata</taxon>
        <taxon>Vertebrata</taxon>
        <taxon>Euteleostomi</taxon>
        <taxon>Actinopterygii</taxon>
        <taxon>Neopterygii</taxon>
        <taxon>Teleostei</taxon>
        <taxon>Neoteleostei</taxon>
        <taxon>Acanthomorphata</taxon>
        <taxon>Eupercaria</taxon>
        <taxon>Perciformes</taxon>
        <taxon>Cottioidei</taxon>
        <taxon>Cottales</taxon>
        <taxon>Liparidae</taxon>
        <taxon>Liparis</taxon>
    </lineage>
</organism>
<evidence type="ECO:0000313" key="2">
    <source>
        <dbReference type="Proteomes" id="UP000314294"/>
    </source>
</evidence>
<sequence>MSSNSQRQEIPGFRHFLDADVPGCLWDQPDVDHGVPSATFSCILSEKCSASGRQCSSQGLTEGRRGEGHTVVLNAAQPPKGASKPTKCSSSFLTSVDDRFPPVEAALVRHGVEVTALDVSEEQGPGSILQPTLMGRAVQNPGQHRVQRALVLHGDVVQAPAPASTATPMRATEELQLTLRIRELDVRNRELEVEAMHLREDPGHFVAVCLVILQKEKSERESYFAVGVVQGTVERLFPRDGLYHWTPGGRGRLAFVDGVGLRLRGVVARLLQRANEELFTGQLEQSRLKKKRRAADMELGAMRSSCDD</sequence>
<comment type="caution">
    <text evidence="1">The sequence shown here is derived from an EMBL/GenBank/DDBJ whole genome shotgun (WGS) entry which is preliminary data.</text>
</comment>
<accession>A0A4Z2HJ66</accession>
<reference evidence="1 2" key="1">
    <citation type="submission" date="2019-03" db="EMBL/GenBank/DDBJ databases">
        <title>First draft genome of Liparis tanakae, snailfish: a comprehensive survey of snailfish specific genes.</title>
        <authorList>
            <person name="Kim W."/>
            <person name="Song I."/>
            <person name="Jeong J.-H."/>
            <person name="Kim D."/>
            <person name="Kim S."/>
            <person name="Ryu S."/>
            <person name="Song J.Y."/>
            <person name="Lee S.K."/>
        </authorList>
    </citation>
    <scope>NUCLEOTIDE SEQUENCE [LARGE SCALE GENOMIC DNA]</scope>
    <source>
        <tissue evidence="1">Muscle</tissue>
    </source>
</reference>
<dbReference type="AlphaFoldDB" id="A0A4Z2HJ66"/>
<keyword evidence="2" id="KW-1185">Reference proteome</keyword>
<proteinExistence type="predicted"/>
<name>A0A4Z2HJ66_9TELE</name>
<dbReference type="OrthoDB" id="8963689at2759"/>
<gene>
    <name evidence="1" type="ORF">EYF80_024900</name>
</gene>
<dbReference type="Proteomes" id="UP000314294">
    <property type="component" value="Unassembled WGS sequence"/>
</dbReference>
<evidence type="ECO:0000313" key="1">
    <source>
        <dbReference type="EMBL" id="TNN64902.1"/>
    </source>
</evidence>
<protein>
    <submittedName>
        <fullName evidence="1">Uncharacterized protein</fullName>
    </submittedName>
</protein>
<dbReference type="EMBL" id="SRLO01000244">
    <property type="protein sequence ID" value="TNN64902.1"/>
    <property type="molecule type" value="Genomic_DNA"/>
</dbReference>